<protein>
    <submittedName>
        <fullName evidence="6">Hydrolase</fullName>
    </submittedName>
</protein>
<feature type="signal peptide" evidence="4">
    <location>
        <begin position="1"/>
        <end position="25"/>
    </location>
</feature>
<organism evidence="6 7">
    <name type="scientific">Cutibacterium avidum</name>
    <dbReference type="NCBI Taxonomy" id="33010"/>
    <lineage>
        <taxon>Bacteria</taxon>
        <taxon>Bacillati</taxon>
        <taxon>Actinomycetota</taxon>
        <taxon>Actinomycetes</taxon>
        <taxon>Propionibacteriales</taxon>
        <taxon>Propionibacteriaceae</taxon>
        <taxon>Cutibacterium</taxon>
    </lineage>
</organism>
<dbReference type="Gene3D" id="3.40.50.1820">
    <property type="entry name" value="alpha/beta hydrolase"/>
    <property type="match status" value="1"/>
</dbReference>
<dbReference type="InterPro" id="IPR029058">
    <property type="entry name" value="AB_hydrolase_fold"/>
</dbReference>
<feature type="region of interest" description="Disordered" evidence="3">
    <location>
        <begin position="28"/>
        <end position="116"/>
    </location>
</feature>
<keyword evidence="2 6" id="KW-0378">Hydrolase</keyword>
<feature type="domain" description="Peptidase S33 tripeptidyl aminopeptidase-like C-terminal" evidence="5">
    <location>
        <begin position="470"/>
        <end position="565"/>
    </location>
</feature>
<evidence type="ECO:0000256" key="4">
    <source>
        <dbReference type="SAM" id="SignalP"/>
    </source>
</evidence>
<keyword evidence="4" id="KW-0732">Signal</keyword>
<gene>
    <name evidence="6" type="ORF">CHT91_11715</name>
</gene>
<comment type="caution">
    <text evidence="6">The sequence shown here is derived from an EMBL/GenBank/DDBJ whole genome shotgun (WGS) entry which is preliminary data.</text>
</comment>
<dbReference type="Pfam" id="PF08386">
    <property type="entry name" value="Abhydrolase_4"/>
    <property type="match status" value="1"/>
</dbReference>
<feature type="chain" id="PRO_5038946856" evidence="4">
    <location>
        <begin position="26"/>
        <end position="565"/>
    </location>
</feature>
<comment type="similarity">
    <text evidence="1">Belongs to the peptidase S33 family.</text>
</comment>
<dbReference type="PROSITE" id="PS51257">
    <property type="entry name" value="PROKAR_LIPOPROTEIN"/>
    <property type="match status" value="1"/>
</dbReference>
<evidence type="ECO:0000259" key="5">
    <source>
        <dbReference type="Pfam" id="PF08386"/>
    </source>
</evidence>
<dbReference type="Proteomes" id="UP000259211">
    <property type="component" value="Unassembled WGS sequence"/>
</dbReference>
<feature type="compositionally biased region" description="Basic and acidic residues" evidence="3">
    <location>
        <begin position="80"/>
        <end position="107"/>
    </location>
</feature>
<dbReference type="EMBL" id="NOWI01000012">
    <property type="protein sequence ID" value="RFT42122.1"/>
    <property type="molecule type" value="Genomic_DNA"/>
</dbReference>
<evidence type="ECO:0000256" key="2">
    <source>
        <dbReference type="ARBA" id="ARBA00022801"/>
    </source>
</evidence>
<feature type="compositionally biased region" description="Polar residues" evidence="3">
    <location>
        <begin position="28"/>
        <end position="60"/>
    </location>
</feature>
<dbReference type="PANTHER" id="PTHR43248">
    <property type="entry name" value="2-SUCCINYL-6-HYDROXY-2,4-CYCLOHEXADIENE-1-CARBOXYLATE SYNTHASE"/>
    <property type="match status" value="1"/>
</dbReference>
<sequence>MTRRDPRRRTIAAALVACSLFSVTACTTEEPTSGPTITQSASPTQQSATPSPMPSPSVTASVKPAQGKTDPNPPVASFDPKAHAHLEGPESPDRQTMHPASQDDKQFSKPPAGKGMNRYLSRKISWHACGNFQCSKVLVPLDWDDPNGPAITLALKRKPAESSSKATLFVNPGGPGGSGQEMVDSFKSSAFPNHDVIGWDPRGTGQSTHVDCGPAKTMDAFFNLDASPDDEAEWKALGRGTRDFARSCRAHSGELLDHVSTIDTARDLDYLRYLVGDKKLDYLGISYGTFLGATYAELYPGRVGQMVLDSTVNITNHDTVSQSVGFDRAFGDFAKWCAKQGQRCTLGKNEAEVRKTTLNFLNHLDSHPLKVENRTLTQSLAATGIALFLYSGKEAYPYLAGSLRGAMKDGNGSYLLTASDFLNGRGKDGQWETIVSAFPAISCLDQADFGLNHVRKEWPKEAAKAPTLGKALGMTPTCEVWTAHPAHQLYLTAQGAAPILVLGATGDPATPYEQAEWMADQLKSGVLLTWRGAGHSAWELGNQCVKKAVESYVNDAKVPRDKTVC</sequence>
<name>A0A3E2D9N7_9ACTN</name>
<dbReference type="AlphaFoldDB" id="A0A3E2D9N7"/>
<dbReference type="InterPro" id="IPR051601">
    <property type="entry name" value="Serine_prot/Carboxylest_S33"/>
</dbReference>
<reference evidence="6 7" key="1">
    <citation type="submission" date="2017-07" db="EMBL/GenBank/DDBJ databases">
        <authorList>
            <person name="Sun Z.S."/>
            <person name="Albrecht U."/>
            <person name="Echele G."/>
            <person name="Lee C.C."/>
        </authorList>
    </citation>
    <scope>NUCLEOTIDE SEQUENCE [LARGE SCALE GENOMIC DNA]</scope>
    <source>
        <strain evidence="6 7">P16-029</strain>
    </source>
</reference>
<dbReference type="GO" id="GO:0016787">
    <property type="term" value="F:hydrolase activity"/>
    <property type="evidence" value="ECO:0007669"/>
    <property type="project" value="UniProtKB-KW"/>
</dbReference>
<accession>A0A3E2D9N7</accession>
<evidence type="ECO:0000256" key="3">
    <source>
        <dbReference type="SAM" id="MobiDB-lite"/>
    </source>
</evidence>
<evidence type="ECO:0000313" key="6">
    <source>
        <dbReference type="EMBL" id="RFT42122.1"/>
    </source>
</evidence>
<dbReference type="InterPro" id="IPR013595">
    <property type="entry name" value="Pept_S33_TAP-like_C"/>
</dbReference>
<evidence type="ECO:0000256" key="1">
    <source>
        <dbReference type="ARBA" id="ARBA00010088"/>
    </source>
</evidence>
<evidence type="ECO:0000313" key="7">
    <source>
        <dbReference type="Proteomes" id="UP000259211"/>
    </source>
</evidence>
<proteinExistence type="inferred from homology"/>
<dbReference type="SUPFAM" id="SSF53474">
    <property type="entry name" value="alpha/beta-Hydrolases"/>
    <property type="match status" value="1"/>
</dbReference>
<dbReference type="PANTHER" id="PTHR43248:SF30">
    <property type="entry name" value="AB HYDROLASE-1 DOMAIN-CONTAINING PROTEIN"/>
    <property type="match status" value="1"/>
</dbReference>